<name>A0ABV4TW26_9GAMM</name>
<dbReference type="EMBL" id="JBGUAW010000005">
    <property type="protein sequence ID" value="MFA9460779.1"/>
    <property type="molecule type" value="Genomic_DNA"/>
</dbReference>
<dbReference type="SUPFAM" id="SSF52540">
    <property type="entry name" value="P-loop containing nucleoside triphosphate hydrolases"/>
    <property type="match status" value="1"/>
</dbReference>
<dbReference type="Proteomes" id="UP001575181">
    <property type="component" value="Unassembled WGS sequence"/>
</dbReference>
<dbReference type="RefSeq" id="WP_373655566.1">
    <property type="nucleotide sequence ID" value="NZ_JBGUAW010000005.1"/>
</dbReference>
<keyword evidence="2" id="KW-1185">Reference proteome</keyword>
<sequence length="356" mass="41137">MQVFAHIGIPKTLTTSLQKDFFAQHPEIAYLGVGADGGIGYADEELERIFEHLLLYGRSEIFERESQEARKKIEAEMAEARRAGKAAFGVSLEWLSFRFSADMSDTRRSAHRLRTLLGPDTNILFTLRRQDTLLHSLYNEYVKDGLPLSWKDFLSYIYKFRERNFFLDLCYDELYESYAQAFGPERIEVAFLEEYLEASGALRRRNGREAIVADLSRSLGIAQHDTPLAHHNPSLPREALAEKLRLNRELRHDFGNLLFEHASLHRQSAAHARDRTLLDIDVYGDVRRKRMLIAEADARSRARLPDTDEVRPDPDDPVYGWLLERFREANLRLSRRIGRSLPEGYYFPENGAPAFS</sequence>
<organism evidence="1 2">
    <name type="scientific">Thiohalorhabdus methylotrophus</name>
    <dbReference type="NCBI Taxonomy" id="3242694"/>
    <lineage>
        <taxon>Bacteria</taxon>
        <taxon>Pseudomonadati</taxon>
        <taxon>Pseudomonadota</taxon>
        <taxon>Gammaproteobacteria</taxon>
        <taxon>Thiohalorhabdales</taxon>
        <taxon>Thiohalorhabdaceae</taxon>
        <taxon>Thiohalorhabdus</taxon>
    </lineage>
</organism>
<comment type="caution">
    <text evidence="1">The sequence shown here is derived from an EMBL/GenBank/DDBJ whole genome shotgun (WGS) entry which is preliminary data.</text>
</comment>
<gene>
    <name evidence="1" type="ORF">ACERLL_08070</name>
</gene>
<protein>
    <recommendedName>
        <fullName evidence="3">Sulfotransferase family protein</fullName>
    </recommendedName>
</protein>
<proteinExistence type="predicted"/>
<dbReference type="InterPro" id="IPR027417">
    <property type="entry name" value="P-loop_NTPase"/>
</dbReference>
<evidence type="ECO:0000313" key="2">
    <source>
        <dbReference type="Proteomes" id="UP001575181"/>
    </source>
</evidence>
<dbReference type="Gene3D" id="3.40.50.300">
    <property type="entry name" value="P-loop containing nucleotide triphosphate hydrolases"/>
    <property type="match status" value="1"/>
</dbReference>
<accession>A0ABV4TW26</accession>
<evidence type="ECO:0008006" key="3">
    <source>
        <dbReference type="Google" id="ProtNLM"/>
    </source>
</evidence>
<evidence type="ECO:0000313" key="1">
    <source>
        <dbReference type="EMBL" id="MFA9460779.1"/>
    </source>
</evidence>
<reference evidence="1 2" key="1">
    <citation type="submission" date="2024-08" db="EMBL/GenBank/DDBJ databases">
        <title>Whole-genome sequencing of halo(alkali)philic microorganisms from hypersaline lakes.</title>
        <authorList>
            <person name="Sorokin D.Y."/>
            <person name="Merkel A.Y."/>
            <person name="Messina E."/>
            <person name="Yakimov M."/>
        </authorList>
    </citation>
    <scope>NUCLEOTIDE SEQUENCE [LARGE SCALE GENOMIC DNA]</scope>
    <source>
        <strain evidence="1 2">Cl-TMA</strain>
    </source>
</reference>